<keyword evidence="14" id="KW-1185">Reference proteome</keyword>
<feature type="domain" description="ERV/ALR sulfhydryl oxidase" evidence="11">
    <location>
        <begin position="372"/>
        <end position="490"/>
    </location>
</feature>
<feature type="region of interest" description="Disordered" evidence="9">
    <location>
        <begin position="242"/>
        <end position="261"/>
    </location>
</feature>
<feature type="transmembrane region" description="Helical" evidence="8">
    <location>
        <begin position="602"/>
        <end position="622"/>
    </location>
</feature>
<evidence type="ECO:0000313" key="14">
    <source>
        <dbReference type="Proteomes" id="UP000001876"/>
    </source>
</evidence>
<dbReference type="RefSeq" id="XP_003055156.1">
    <property type="nucleotide sequence ID" value="XM_003055110.1"/>
</dbReference>
<proteinExistence type="predicted"/>
<keyword evidence="4 8" id="KW-0274">FAD</keyword>
<feature type="chain" id="PRO_5002911953" description="Sulfhydryl oxidase" evidence="10">
    <location>
        <begin position="28"/>
        <end position="670"/>
    </location>
</feature>
<evidence type="ECO:0000256" key="1">
    <source>
        <dbReference type="ARBA" id="ARBA00001974"/>
    </source>
</evidence>
<dbReference type="OMA" id="NEICDRE"/>
<evidence type="ECO:0000256" key="8">
    <source>
        <dbReference type="RuleBase" id="RU371123"/>
    </source>
</evidence>
<keyword evidence="8" id="KW-0472">Membrane</keyword>
<feature type="domain" description="Thioredoxin" evidence="12">
    <location>
        <begin position="23"/>
        <end position="188"/>
    </location>
</feature>
<dbReference type="Pfam" id="PF00085">
    <property type="entry name" value="Thioredoxin"/>
    <property type="match status" value="1"/>
</dbReference>
<evidence type="ECO:0000256" key="3">
    <source>
        <dbReference type="ARBA" id="ARBA00022729"/>
    </source>
</evidence>
<dbReference type="Proteomes" id="UP000001876">
    <property type="component" value="Unassembled WGS sequence"/>
</dbReference>
<feature type="signal peptide" evidence="10">
    <location>
        <begin position="1"/>
        <end position="27"/>
    </location>
</feature>
<evidence type="ECO:0000256" key="5">
    <source>
        <dbReference type="ARBA" id="ARBA00023002"/>
    </source>
</evidence>
<dbReference type="GeneID" id="9680214"/>
<keyword evidence="8" id="KW-1133">Transmembrane helix</keyword>
<dbReference type="AlphaFoldDB" id="C1MIM3"/>
<comment type="catalytic activity">
    <reaction evidence="8">
        <text>2 R'C(R)SH + O2 = R'C(R)S-S(R)CR' + H2O2</text>
        <dbReference type="Rhea" id="RHEA:17357"/>
        <dbReference type="ChEBI" id="CHEBI:15379"/>
        <dbReference type="ChEBI" id="CHEBI:16240"/>
        <dbReference type="ChEBI" id="CHEBI:16520"/>
        <dbReference type="ChEBI" id="CHEBI:17412"/>
        <dbReference type="EC" id="1.8.3.2"/>
    </reaction>
</comment>
<name>C1MIM3_MICPC</name>
<dbReference type="GO" id="GO:0000139">
    <property type="term" value="C:Golgi membrane"/>
    <property type="evidence" value="ECO:0007669"/>
    <property type="project" value="TreeGrafter"/>
</dbReference>
<keyword evidence="6" id="KW-1015">Disulfide bond</keyword>
<feature type="region of interest" description="Disordered" evidence="9">
    <location>
        <begin position="542"/>
        <end position="592"/>
    </location>
</feature>
<dbReference type="PROSITE" id="PS51352">
    <property type="entry name" value="THIOREDOXIN_2"/>
    <property type="match status" value="1"/>
</dbReference>
<dbReference type="GO" id="GO:0003756">
    <property type="term" value="F:protein disulfide isomerase activity"/>
    <property type="evidence" value="ECO:0007669"/>
    <property type="project" value="TreeGrafter"/>
</dbReference>
<feature type="compositionally biased region" description="Acidic residues" evidence="9">
    <location>
        <begin position="165"/>
        <end position="186"/>
    </location>
</feature>
<dbReference type="Gene3D" id="1.20.120.310">
    <property type="entry name" value="ERV/ALR sulfhydryl oxidase domain"/>
    <property type="match status" value="1"/>
</dbReference>
<dbReference type="PROSITE" id="PS51324">
    <property type="entry name" value="ERV_ALR"/>
    <property type="match status" value="1"/>
</dbReference>
<dbReference type="BRENDA" id="1.8.3.2">
    <property type="organism ID" value="13579"/>
</dbReference>
<feature type="region of interest" description="Disordered" evidence="9">
    <location>
        <begin position="141"/>
        <end position="211"/>
    </location>
</feature>
<gene>
    <name evidence="13" type="ORF">MICPUCDRAFT_38131</name>
</gene>
<dbReference type="InterPro" id="IPR036249">
    <property type="entry name" value="Thioredoxin-like_sf"/>
</dbReference>
<evidence type="ECO:0000256" key="7">
    <source>
        <dbReference type="ARBA" id="ARBA00023180"/>
    </source>
</evidence>
<feature type="compositionally biased region" description="Low complexity" evidence="9">
    <location>
        <begin position="583"/>
        <end position="592"/>
    </location>
</feature>
<evidence type="ECO:0000256" key="9">
    <source>
        <dbReference type="SAM" id="MobiDB-lite"/>
    </source>
</evidence>
<evidence type="ECO:0000256" key="4">
    <source>
        <dbReference type="ARBA" id="ARBA00022827"/>
    </source>
</evidence>
<dbReference type="InterPro" id="IPR013766">
    <property type="entry name" value="Thioredoxin_domain"/>
</dbReference>
<feature type="compositionally biased region" description="Basic and acidic residues" evidence="9">
    <location>
        <begin position="141"/>
        <end position="164"/>
    </location>
</feature>
<keyword evidence="7" id="KW-0325">Glycoprotein</keyword>
<dbReference type="eggNOG" id="KOG1731">
    <property type="taxonomic scope" value="Eukaryota"/>
</dbReference>
<dbReference type="PROSITE" id="PS00194">
    <property type="entry name" value="THIOREDOXIN_1"/>
    <property type="match status" value="1"/>
</dbReference>
<feature type="region of interest" description="Disordered" evidence="9">
    <location>
        <begin position="472"/>
        <end position="524"/>
    </location>
</feature>
<feature type="compositionally biased region" description="Acidic residues" evidence="9">
    <location>
        <begin position="512"/>
        <end position="524"/>
    </location>
</feature>
<dbReference type="GO" id="GO:0005615">
    <property type="term" value="C:extracellular space"/>
    <property type="evidence" value="ECO:0007669"/>
    <property type="project" value="TreeGrafter"/>
</dbReference>
<keyword evidence="3 10" id="KW-0732">Signal</keyword>
<dbReference type="Gene3D" id="3.40.30.10">
    <property type="entry name" value="Glutaredoxin"/>
    <property type="match status" value="1"/>
</dbReference>
<evidence type="ECO:0000256" key="6">
    <source>
        <dbReference type="ARBA" id="ARBA00023157"/>
    </source>
</evidence>
<dbReference type="Pfam" id="PF04777">
    <property type="entry name" value="Evr1_Alr"/>
    <property type="match status" value="1"/>
</dbReference>
<evidence type="ECO:0000259" key="11">
    <source>
        <dbReference type="PROSITE" id="PS51324"/>
    </source>
</evidence>
<organism evidence="14">
    <name type="scientific">Micromonas pusilla (strain CCMP1545)</name>
    <name type="common">Picoplanktonic green alga</name>
    <dbReference type="NCBI Taxonomy" id="564608"/>
    <lineage>
        <taxon>Eukaryota</taxon>
        <taxon>Viridiplantae</taxon>
        <taxon>Chlorophyta</taxon>
        <taxon>Mamiellophyceae</taxon>
        <taxon>Mamiellales</taxon>
        <taxon>Mamiellaceae</taxon>
        <taxon>Micromonas</taxon>
    </lineage>
</organism>
<dbReference type="InterPro" id="IPR039798">
    <property type="entry name" value="Sulfhydryl_oxidase"/>
</dbReference>
<dbReference type="InterPro" id="IPR036774">
    <property type="entry name" value="ERV/ALR_sulphydryl_oxid_sf"/>
</dbReference>
<keyword evidence="2 8" id="KW-0285">Flavoprotein</keyword>
<dbReference type="SUPFAM" id="SSF52833">
    <property type="entry name" value="Thioredoxin-like"/>
    <property type="match status" value="1"/>
</dbReference>
<evidence type="ECO:0000256" key="10">
    <source>
        <dbReference type="SAM" id="SignalP"/>
    </source>
</evidence>
<dbReference type="SUPFAM" id="SSF69000">
    <property type="entry name" value="FAD-dependent thiol oxidase"/>
    <property type="match status" value="1"/>
</dbReference>
<dbReference type="PANTHER" id="PTHR22897:SF8">
    <property type="entry name" value="SULFHYDRYL OXIDASE"/>
    <property type="match status" value="1"/>
</dbReference>
<evidence type="ECO:0000256" key="2">
    <source>
        <dbReference type="ARBA" id="ARBA00022630"/>
    </source>
</evidence>
<dbReference type="KEGG" id="mpp:MICPUCDRAFT_38131"/>
<reference evidence="13 14" key="1">
    <citation type="journal article" date="2009" name="Science">
        <title>Green evolution and dynamic adaptations revealed by genomes of the marine picoeukaryotes Micromonas.</title>
        <authorList>
            <person name="Worden A.Z."/>
            <person name="Lee J.H."/>
            <person name="Mock T."/>
            <person name="Rouze P."/>
            <person name="Simmons M.P."/>
            <person name="Aerts A.L."/>
            <person name="Allen A.E."/>
            <person name="Cuvelier M.L."/>
            <person name="Derelle E."/>
            <person name="Everett M.V."/>
            <person name="Foulon E."/>
            <person name="Grimwood J."/>
            <person name="Gundlach H."/>
            <person name="Henrissat B."/>
            <person name="Napoli C."/>
            <person name="McDonald S.M."/>
            <person name="Parker M.S."/>
            <person name="Rombauts S."/>
            <person name="Salamov A."/>
            <person name="Von Dassow P."/>
            <person name="Badger J.H."/>
            <person name="Coutinho P.M."/>
            <person name="Demir E."/>
            <person name="Dubchak I."/>
            <person name="Gentemann C."/>
            <person name="Eikrem W."/>
            <person name="Gready J.E."/>
            <person name="John U."/>
            <person name="Lanier W."/>
            <person name="Lindquist E.A."/>
            <person name="Lucas S."/>
            <person name="Mayer K.F."/>
            <person name="Moreau H."/>
            <person name="Not F."/>
            <person name="Otillar R."/>
            <person name="Panaud O."/>
            <person name="Pangilinan J."/>
            <person name="Paulsen I."/>
            <person name="Piegu B."/>
            <person name="Poliakov A."/>
            <person name="Robbens S."/>
            <person name="Schmutz J."/>
            <person name="Toulza E."/>
            <person name="Wyss T."/>
            <person name="Zelensky A."/>
            <person name="Zhou K."/>
            <person name="Armbrust E.V."/>
            <person name="Bhattacharya D."/>
            <person name="Goodenough U.W."/>
            <person name="Van de Peer Y."/>
            <person name="Grigoriev I.V."/>
        </authorList>
    </citation>
    <scope>NUCLEOTIDE SEQUENCE [LARGE SCALE GENOMIC DNA]</scope>
    <source>
        <strain evidence="13 14">CCMP1545</strain>
    </source>
</reference>
<evidence type="ECO:0000313" key="13">
    <source>
        <dbReference type="EMBL" id="EEH60408.1"/>
    </source>
</evidence>
<dbReference type="GO" id="GO:0006457">
    <property type="term" value="P:protein folding"/>
    <property type="evidence" value="ECO:0007669"/>
    <property type="project" value="TreeGrafter"/>
</dbReference>
<dbReference type="InterPro" id="IPR017905">
    <property type="entry name" value="ERV/ALR_sulphydryl_oxidase"/>
</dbReference>
<evidence type="ECO:0000259" key="12">
    <source>
        <dbReference type="PROSITE" id="PS51352"/>
    </source>
</evidence>
<dbReference type="PANTHER" id="PTHR22897">
    <property type="entry name" value="QUIESCIN Q6-RELATED SULFHYDRYL OXIDASE"/>
    <property type="match status" value="1"/>
</dbReference>
<dbReference type="EMBL" id="GG663735">
    <property type="protein sequence ID" value="EEH60408.1"/>
    <property type="molecule type" value="Genomic_DNA"/>
</dbReference>
<feature type="compositionally biased region" description="Basic and acidic residues" evidence="9">
    <location>
        <begin position="187"/>
        <end position="206"/>
    </location>
</feature>
<keyword evidence="5 8" id="KW-0560">Oxidoreductase</keyword>
<accession>C1MIM3</accession>
<dbReference type="GO" id="GO:0016971">
    <property type="term" value="F:flavin-dependent sulfhydryl oxidase activity"/>
    <property type="evidence" value="ECO:0007669"/>
    <property type="project" value="InterPro"/>
</dbReference>
<keyword evidence="8" id="KW-0812">Transmembrane</keyword>
<comment type="cofactor">
    <cofactor evidence="1 8">
        <name>FAD</name>
        <dbReference type="ChEBI" id="CHEBI:57692"/>
    </cofactor>
</comment>
<dbReference type="InterPro" id="IPR017937">
    <property type="entry name" value="Thioredoxin_CS"/>
</dbReference>
<dbReference type="CDD" id="cd02961">
    <property type="entry name" value="PDI_a_family"/>
    <property type="match status" value="1"/>
</dbReference>
<protein>
    <recommendedName>
        <fullName evidence="8">Sulfhydryl oxidase</fullName>
        <ecNumber evidence="8">1.8.3.2</ecNumber>
    </recommendedName>
</protein>
<sequence length="670" mass="70318">MGRVRAPLHIHLVLLLALVCAASPAVARGPSAAAPSAIHLEADGFEAALATIDPRTHALVELYMPWCPACQNFRPSYDRVAAFFNGDAKATGKKKKKRPEPTVTVFSVDCQKNGHLCDDFDVRGYPTVLFGTVDALKNRRRADGKGKGKGKGGEKRTGGGKEGEGDGGGEGDDADENDDDDDDDEVLKERRSPRERGRMGTSHDDDAAGEGMEELKISPRTAERVVELVGERTGVAAGTHVLQKPDAKKKTREGASGGGGMFGGMFAPPQGEVVSFADLEMATTEVYAQMTSPALFVADSRAEFLAFVELLADAHPIRECADGASDVADALARVWPKDGHVDVAAAREDLASRHMCGDTAGNEPHWDTCLGTQEGTRGYTCGVWLLLHALAARVGADADGVELTGDAATYAGERWMAAVEGWITRFFPCDECRSHFLEMIDDDGESVQGASDALLWSWRAHNRVNERLAVARRNGEEDGSSDPEHPKRQWPTTKDCASCHVASGLLSGGSGGDDDEDDDDDPSWDEEETLAFLSRYYRGDGAAAKPRSDADAASTGPRGEGGTSTVTVTVATPPPVDAKTKASRTAPSTASARVEDLGGENVGGVGSALLLAVVACGVFLALGGGGRSNARHAFNGFVVRTLPGSCASAIRLGGKGRARGGGGGLNGGNS</sequence>
<dbReference type="OrthoDB" id="498794at2759"/>
<dbReference type="EC" id="1.8.3.2" evidence="8"/>